<keyword evidence="2" id="KW-1185">Reference proteome</keyword>
<accession>A0ABV8T0Q0</accession>
<reference evidence="2" key="1">
    <citation type="journal article" date="2019" name="Int. J. Syst. Evol. Microbiol.">
        <title>The Global Catalogue of Microorganisms (GCM) 10K type strain sequencing project: providing services to taxonomists for standard genome sequencing and annotation.</title>
        <authorList>
            <consortium name="The Broad Institute Genomics Platform"/>
            <consortium name="The Broad Institute Genome Sequencing Center for Infectious Disease"/>
            <person name="Wu L."/>
            <person name="Ma J."/>
        </authorList>
    </citation>
    <scope>NUCLEOTIDE SEQUENCE [LARGE SCALE GENOMIC DNA]</scope>
    <source>
        <strain evidence="2">CGMCC 1.10759</strain>
    </source>
</reference>
<comment type="caution">
    <text evidence="1">The sequence shown here is derived from an EMBL/GenBank/DDBJ whole genome shotgun (WGS) entry which is preliminary data.</text>
</comment>
<evidence type="ECO:0000313" key="1">
    <source>
        <dbReference type="EMBL" id="MFC4313491.1"/>
    </source>
</evidence>
<dbReference type="RefSeq" id="WP_380603859.1">
    <property type="nucleotide sequence ID" value="NZ_JBHSDU010000015.1"/>
</dbReference>
<gene>
    <name evidence="1" type="ORF">ACFPN2_30725</name>
</gene>
<sequence length="58" mass="5992">MINLKQAVMDFIREEEGLTAVEYAIAGGLVGLAVVQAFTDLGGAVADRIQELVTAVGG</sequence>
<organism evidence="1 2">
    <name type="scientific">Steroidobacter flavus</name>
    <dbReference type="NCBI Taxonomy" id="1842136"/>
    <lineage>
        <taxon>Bacteria</taxon>
        <taxon>Pseudomonadati</taxon>
        <taxon>Pseudomonadota</taxon>
        <taxon>Gammaproteobacteria</taxon>
        <taxon>Steroidobacterales</taxon>
        <taxon>Steroidobacteraceae</taxon>
        <taxon>Steroidobacter</taxon>
    </lineage>
</organism>
<dbReference type="Proteomes" id="UP001595904">
    <property type="component" value="Unassembled WGS sequence"/>
</dbReference>
<proteinExistence type="predicted"/>
<protein>
    <submittedName>
        <fullName evidence="1">Flp family type IVb pilin</fullName>
    </submittedName>
</protein>
<name>A0ABV8T0Q0_9GAMM</name>
<evidence type="ECO:0000313" key="2">
    <source>
        <dbReference type="Proteomes" id="UP001595904"/>
    </source>
</evidence>
<dbReference type="EMBL" id="JBHSDU010000015">
    <property type="protein sequence ID" value="MFC4313491.1"/>
    <property type="molecule type" value="Genomic_DNA"/>
</dbReference>